<name>A0ABW2GF97_9ACTN</name>
<dbReference type="Gene3D" id="1.10.10.2840">
    <property type="entry name" value="PucR C-terminal helix-turn-helix domain"/>
    <property type="match status" value="1"/>
</dbReference>
<accession>A0ABW2GF97</accession>
<evidence type="ECO:0000259" key="3">
    <source>
        <dbReference type="Pfam" id="PF25906"/>
    </source>
</evidence>
<feature type="compositionally biased region" description="Pro residues" evidence="1">
    <location>
        <begin position="1"/>
        <end position="19"/>
    </location>
</feature>
<dbReference type="InterPro" id="IPR042070">
    <property type="entry name" value="PucR_C-HTH_sf"/>
</dbReference>
<organism evidence="4 5">
    <name type="scientific">Streptomyces polyrhachis</name>
    <dbReference type="NCBI Taxonomy" id="1282885"/>
    <lineage>
        <taxon>Bacteria</taxon>
        <taxon>Bacillati</taxon>
        <taxon>Actinomycetota</taxon>
        <taxon>Actinomycetes</taxon>
        <taxon>Kitasatosporales</taxon>
        <taxon>Streptomycetaceae</taxon>
        <taxon>Streptomyces</taxon>
    </lineage>
</organism>
<dbReference type="EMBL" id="JBHSZO010000006">
    <property type="protein sequence ID" value="MFC7217694.1"/>
    <property type="molecule type" value="Genomic_DNA"/>
</dbReference>
<proteinExistence type="predicted"/>
<dbReference type="RefSeq" id="WP_386412706.1">
    <property type="nucleotide sequence ID" value="NZ_JBHSZO010000006.1"/>
</dbReference>
<dbReference type="InterPro" id="IPR051448">
    <property type="entry name" value="CdaR-like_regulators"/>
</dbReference>
<protein>
    <submittedName>
        <fullName evidence="4">Helix-turn-helix domain-containing protein</fullName>
    </submittedName>
</protein>
<evidence type="ECO:0000256" key="1">
    <source>
        <dbReference type="SAM" id="MobiDB-lite"/>
    </source>
</evidence>
<dbReference type="PANTHER" id="PTHR33744">
    <property type="entry name" value="CARBOHYDRATE DIACID REGULATOR"/>
    <property type="match status" value="1"/>
</dbReference>
<dbReference type="Proteomes" id="UP001596413">
    <property type="component" value="Unassembled WGS sequence"/>
</dbReference>
<evidence type="ECO:0000259" key="2">
    <source>
        <dbReference type="Pfam" id="PF13556"/>
    </source>
</evidence>
<reference evidence="5" key="1">
    <citation type="journal article" date="2019" name="Int. J. Syst. Evol. Microbiol.">
        <title>The Global Catalogue of Microorganisms (GCM) 10K type strain sequencing project: providing services to taxonomists for standard genome sequencing and annotation.</title>
        <authorList>
            <consortium name="The Broad Institute Genomics Platform"/>
            <consortium name="The Broad Institute Genome Sequencing Center for Infectious Disease"/>
            <person name="Wu L."/>
            <person name="Ma J."/>
        </authorList>
    </citation>
    <scope>NUCLEOTIDE SEQUENCE [LARGE SCALE GENOMIC DNA]</scope>
    <source>
        <strain evidence="5">CGMCC 1.13681</strain>
    </source>
</reference>
<evidence type="ECO:0000313" key="5">
    <source>
        <dbReference type="Proteomes" id="UP001596413"/>
    </source>
</evidence>
<evidence type="ECO:0000313" key="4">
    <source>
        <dbReference type="EMBL" id="MFC7217694.1"/>
    </source>
</evidence>
<dbReference type="InterPro" id="IPR058663">
    <property type="entry name" value="PucR-like_N"/>
</dbReference>
<dbReference type="Pfam" id="PF25906">
    <property type="entry name" value="PucR-like_N"/>
    <property type="match status" value="1"/>
</dbReference>
<dbReference type="Pfam" id="PF13556">
    <property type="entry name" value="HTH_30"/>
    <property type="match status" value="1"/>
</dbReference>
<comment type="caution">
    <text evidence="4">The sequence shown here is derived from an EMBL/GenBank/DDBJ whole genome shotgun (WGS) entry which is preliminary data.</text>
</comment>
<sequence length="453" mass="48852">MPGAGPPSEPQPQPQPAPQPDTDTDADPDPGPAAGIDPDLFPTQSLAAIVRPELPTLIDEIFEEIIRAVPEYAVLVEGPFGRMLRTGVERNLDSFADQVADPGRSTDEHDELFRRMGRFEALEGRDFEVLRTAVRVGVRVCLRRARIATERYGIPSETVALFADLLFSHIERMEALCRQGYQTAASEPDSRSEMQRSQLVRLLADSDASIDHPSVAEIAEAARWPLPALVTPVALTDGGVPDPAALDDDILLETGVEQPLLLVPGRPDDVRLARLRTALAGAPAAVGLTVVPGGCADSLRWARQLLAVAASGALAGDGEGGGPSPAAPDGLLRCEEHLTTLFVLSDPELAEQLARRELAPLDELPGRREQPLRETLNAWFRTRGTAQEIADLLDVHQYTVYYRLRSLRSLFGGQLDDRDRRFAIEVALHAAELLEGKSADPAADGGEVPGVAT</sequence>
<feature type="domain" description="PucR C-terminal helix-turn-helix" evidence="2">
    <location>
        <begin position="372"/>
        <end position="430"/>
    </location>
</feature>
<feature type="domain" description="PucR-like N-terminal" evidence="3">
    <location>
        <begin position="45"/>
        <end position="203"/>
    </location>
</feature>
<gene>
    <name evidence="4" type="ORF">ACFQLX_05835</name>
</gene>
<keyword evidence="5" id="KW-1185">Reference proteome</keyword>
<dbReference type="InterPro" id="IPR025736">
    <property type="entry name" value="PucR_C-HTH_dom"/>
</dbReference>
<dbReference type="PANTHER" id="PTHR33744:SF1">
    <property type="entry name" value="DNA-BINDING TRANSCRIPTIONAL ACTIVATOR ADER"/>
    <property type="match status" value="1"/>
</dbReference>
<feature type="region of interest" description="Disordered" evidence="1">
    <location>
        <begin position="1"/>
        <end position="40"/>
    </location>
</feature>